<evidence type="ECO:0000256" key="6">
    <source>
        <dbReference type="ARBA" id="ARBA00023180"/>
    </source>
</evidence>
<dbReference type="EMBL" id="KK112848">
    <property type="protein sequence ID" value="KFM58686.1"/>
    <property type="molecule type" value="Genomic_DNA"/>
</dbReference>
<keyword evidence="10" id="KW-1185">Reference proteome</keyword>
<accession>A0A087T0P7</accession>
<reference evidence="9 10" key="1">
    <citation type="submission" date="2013-11" db="EMBL/GenBank/DDBJ databases">
        <title>Genome sequencing of Stegodyphus mimosarum.</title>
        <authorList>
            <person name="Bechsgaard J."/>
        </authorList>
    </citation>
    <scope>NUCLEOTIDE SEQUENCE [LARGE SCALE GENOMIC DNA]</scope>
</reference>
<dbReference type="GO" id="GO:0004930">
    <property type="term" value="F:G protein-coupled receptor activity"/>
    <property type="evidence" value="ECO:0007669"/>
    <property type="project" value="InterPro"/>
</dbReference>
<evidence type="ECO:0000256" key="7">
    <source>
        <dbReference type="SAM" id="SignalP"/>
    </source>
</evidence>
<keyword evidence="2" id="KW-0812">Transmembrane</keyword>
<dbReference type="PRINTS" id="PR00248">
    <property type="entry name" value="GPCRMGR"/>
</dbReference>
<dbReference type="Pfam" id="PF01094">
    <property type="entry name" value="ANF_receptor"/>
    <property type="match status" value="3"/>
</dbReference>
<evidence type="ECO:0000313" key="9">
    <source>
        <dbReference type="EMBL" id="KFM58686.1"/>
    </source>
</evidence>
<name>A0A087T0P7_STEMI</name>
<dbReference type="GO" id="GO:0016020">
    <property type="term" value="C:membrane"/>
    <property type="evidence" value="ECO:0007669"/>
    <property type="project" value="UniProtKB-SubCell"/>
</dbReference>
<evidence type="ECO:0000256" key="1">
    <source>
        <dbReference type="ARBA" id="ARBA00004141"/>
    </source>
</evidence>
<gene>
    <name evidence="9" type="ORF">X975_16994</name>
</gene>
<dbReference type="InterPro" id="IPR028082">
    <property type="entry name" value="Peripla_BP_I"/>
</dbReference>
<organism evidence="9 10">
    <name type="scientific">Stegodyphus mimosarum</name>
    <name type="common">African social velvet spider</name>
    <dbReference type="NCBI Taxonomy" id="407821"/>
    <lineage>
        <taxon>Eukaryota</taxon>
        <taxon>Metazoa</taxon>
        <taxon>Ecdysozoa</taxon>
        <taxon>Arthropoda</taxon>
        <taxon>Chelicerata</taxon>
        <taxon>Arachnida</taxon>
        <taxon>Araneae</taxon>
        <taxon>Araneomorphae</taxon>
        <taxon>Entelegynae</taxon>
        <taxon>Eresoidea</taxon>
        <taxon>Eresidae</taxon>
        <taxon>Stegodyphus</taxon>
    </lineage>
</organism>
<dbReference type="InterPro" id="IPR050726">
    <property type="entry name" value="mGluR"/>
</dbReference>
<feature type="domain" description="Receptor ligand binding region" evidence="8">
    <location>
        <begin position="593"/>
        <end position="965"/>
    </location>
</feature>
<sequence length="1264" mass="140521">MAKARKKILHLLLLLAGTCNLAMSQSFSTDTCPSSEPNLAQVESEADVVVGGVLQLHHPGQGIFGCGQPSTEGVQYFESLRWAISALNQKSGEFGGTPVTDSFIPGVKLGLQVYDSCGHKELAKRYMTELFPVMKSGSLMCDSLQDNSSTIIGMVDMSSSLRDSRVAETAGRYIIPVIPLQQETAVPPEQLAKVLAEVVHFMDWEKVAILHEDDEYSIFVAKVFSQISKSGYPCISAIRSLTVPESQKDGSDTDLRSYHRILSSFTSKLSDNTGVIVIGHTKSFEMIIQALGESQNNFSRLQWLFSWMPAFSKLRNLGTMINKKNIFSLAPFPKEISAFEDYWRRLADLASNSEGNDRFFVEYVMAQKNCKVTGFKNVIYDNMVMCENLVLKENPTDSLMRTARFLPAIHALFTFAHAYRKAWTDKCNGVPGMCHDLKVMSRREFVERYLEPLEFAHDSRERSPEGVVGEKTSEGASGEMEGMQIALNAYSFSPSSGLQFKQVLAYDAQEVKVLDASFLHVPSVCPKGGCKDCLSVRQSRLEDPYIGMASNDDFIVTSQSDDISIPILLPIHKAGHNPLMCSDEINAQAVQDLEAALWTVDQINRDTEFLPEIRLGVVAIDTCSTPVQITQKLSNYLMDTKKKEVDDVSSDLAFVVVGSPDEVHAASSVISALNATLISVNDAIRPKDMTNNRLQVAIPLERKTKATVDTLAYLGWNYVTVIHDRDERSVLMMESFKSLAKESDICLSADLSPSGLDDFEMDGLVMNVVAAKKKGARAVVMWTNEHTIRAFLKAVHRAVVAGLISRGDLVIISSGDWIVNLQSFKEFENEATGVIVLKTQQGEVEDFSTYFQRLEPDSNKRNPWFRELWEQRKECRDRKCETNSAPVEYIPSSSTVNMIQGLLTISAGLARLRNELCHPEPGLCPKMLQKMLLRQHLFNYIRETASSRLDAKGEMFAFTKQGYGNLPIEIFNFRRAAGKNFVYQKVGTYQNRMNNLADIVMYNSDGEEISVENMSSECIEDCGVCEKRPTDFVILDSKDHLYLATSVDIHKSSSNPLKCDSAITSSGLQTLEAFLWALDQINSSPTLLPGVNLGAIIFDTCNSREKAARDVANFFSSSLSATSPSHKIPGVNQILGLVATQTDNIIQPIIDVAMPFNVLTIAPRVTLTDFNNEEKYPTLLRSSLPNDIRAGALVDLLKHFKWNYVSSLYSDNAVNEVDFFQSFKKRAEDREIELALAEGIPASFSDAAMEVLLDKLQTKRKEGA</sequence>
<dbReference type="OrthoDB" id="6366218at2759"/>
<feature type="signal peptide" evidence="7">
    <location>
        <begin position="1"/>
        <end position="24"/>
    </location>
</feature>
<comment type="subcellular location">
    <subcellularLocation>
        <location evidence="1">Membrane</location>
        <topology evidence="1">Multi-pass membrane protein</topology>
    </subcellularLocation>
</comment>
<dbReference type="STRING" id="407821.A0A087T0P7"/>
<dbReference type="Gene3D" id="3.40.50.2300">
    <property type="match status" value="6"/>
</dbReference>
<dbReference type="SUPFAM" id="SSF53822">
    <property type="entry name" value="Periplasmic binding protein-like I"/>
    <property type="match status" value="3"/>
</dbReference>
<evidence type="ECO:0000313" key="10">
    <source>
        <dbReference type="Proteomes" id="UP000054359"/>
    </source>
</evidence>
<dbReference type="InterPro" id="IPR001828">
    <property type="entry name" value="ANF_lig-bd_rcpt"/>
</dbReference>
<feature type="non-terminal residue" evidence="9">
    <location>
        <position position="1264"/>
    </location>
</feature>
<feature type="chain" id="PRO_5001829234" description="Receptor ligand binding region domain-containing protein" evidence="7">
    <location>
        <begin position="25"/>
        <end position="1264"/>
    </location>
</feature>
<evidence type="ECO:0000259" key="8">
    <source>
        <dbReference type="Pfam" id="PF01094"/>
    </source>
</evidence>
<proteinExistence type="predicted"/>
<protein>
    <recommendedName>
        <fullName evidence="8">Receptor ligand binding region domain-containing protein</fullName>
    </recommendedName>
</protein>
<evidence type="ECO:0000256" key="3">
    <source>
        <dbReference type="ARBA" id="ARBA00022989"/>
    </source>
</evidence>
<feature type="domain" description="Receptor ligand binding region" evidence="8">
    <location>
        <begin position="1070"/>
        <end position="1258"/>
    </location>
</feature>
<evidence type="ECO:0000256" key="5">
    <source>
        <dbReference type="ARBA" id="ARBA00023170"/>
    </source>
</evidence>
<keyword evidence="4" id="KW-0472">Membrane</keyword>
<keyword evidence="5" id="KW-0675">Receptor</keyword>
<evidence type="ECO:0000256" key="2">
    <source>
        <dbReference type="ARBA" id="ARBA00022692"/>
    </source>
</evidence>
<dbReference type="AlphaFoldDB" id="A0A087T0P7"/>
<dbReference type="OMA" id="WISANGW"/>
<keyword evidence="7" id="KW-0732">Signal</keyword>
<feature type="domain" description="Receptor ligand binding region" evidence="8">
    <location>
        <begin position="102"/>
        <end position="456"/>
    </location>
</feature>
<keyword evidence="3" id="KW-1133">Transmembrane helix</keyword>
<evidence type="ECO:0000256" key="4">
    <source>
        <dbReference type="ARBA" id="ARBA00023136"/>
    </source>
</evidence>
<dbReference type="Proteomes" id="UP000054359">
    <property type="component" value="Unassembled WGS sequence"/>
</dbReference>
<dbReference type="PANTHER" id="PTHR24060">
    <property type="entry name" value="METABOTROPIC GLUTAMATE RECEPTOR"/>
    <property type="match status" value="1"/>
</dbReference>
<keyword evidence="6" id="KW-0325">Glycoprotein</keyword>
<dbReference type="InterPro" id="IPR000337">
    <property type="entry name" value="GPCR_3"/>
</dbReference>